<feature type="region of interest" description="Disordered" evidence="4">
    <location>
        <begin position="922"/>
        <end position="1043"/>
    </location>
</feature>
<dbReference type="GO" id="GO:0005737">
    <property type="term" value="C:cytoplasm"/>
    <property type="evidence" value="ECO:0007669"/>
    <property type="project" value="TreeGrafter"/>
</dbReference>
<feature type="region of interest" description="Disordered" evidence="4">
    <location>
        <begin position="1058"/>
        <end position="1083"/>
    </location>
</feature>
<organism evidence="6 7">
    <name type="scientific">Cladorrhinum samala</name>
    <dbReference type="NCBI Taxonomy" id="585594"/>
    <lineage>
        <taxon>Eukaryota</taxon>
        <taxon>Fungi</taxon>
        <taxon>Dikarya</taxon>
        <taxon>Ascomycota</taxon>
        <taxon>Pezizomycotina</taxon>
        <taxon>Sordariomycetes</taxon>
        <taxon>Sordariomycetidae</taxon>
        <taxon>Sordariales</taxon>
        <taxon>Podosporaceae</taxon>
        <taxon>Cladorrhinum</taxon>
    </lineage>
</organism>
<feature type="compositionally biased region" description="Polar residues" evidence="4">
    <location>
        <begin position="998"/>
        <end position="1038"/>
    </location>
</feature>
<dbReference type="InterPro" id="IPR036770">
    <property type="entry name" value="Ankyrin_rpt-contain_sf"/>
</dbReference>
<keyword evidence="2" id="KW-0808">Transferase</keyword>
<dbReference type="SUPFAM" id="SSF53335">
    <property type="entry name" value="S-adenosyl-L-methionine-dependent methyltransferases"/>
    <property type="match status" value="1"/>
</dbReference>
<feature type="region of interest" description="Disordered" evidence="4">
    <location>
        <begin position="142"/>
        <end position="163"/>
    </location>
</feature>
<evidence type="ECO:0000313" key="7">
    <source>
        <dbReference type="Proteomes" id="UP001321749"/>
    </source>
</evidence>
<keyword evidence="7" id="KW-1185">Reference proteome</keyword>
<sequence>MILLESERDAISARISPSCPEEVQRVLTAAWSHNVEAVKKLLDSPEKARCQDPITLESPLHAAIRSCGPPSEEDDAEDLENAKKTLSELLLWGGIWNDVDDRNETPGCVAHRLGRTDLYNLCVEAGVRAEMLFGVLEGYEELESGDEMEEDGEEESAHQPNDESEMVVVGEDGAEAPELVPVSEGNGVAEDGKTGADVNSDDYLKSTVTYSDGKLVDNEGNGVMMAWETDIMRRSVDALLPGRESGKRILNIGFGMGIIDAMFAETKPAKHHIIEAHPGVLQHISSPESKFGADWEASGPEAGAYKVHQGKWQEVCIQLLEENNVYDAIYFDTFGEDYSQLRMFFTEFIPGLLDSEGIFGFFNGLGADRAICYDVYTRVSELHLADAGLDVEWQVIPVDMSELAKAGEGEWEGVRRRYWTLDVLADLLADEAVRIEVGLNACQLPLRDPTVTMPSESQRRQSLSCAENISLLSIVNPTPSVPGENTRRPPKTKDCPSRVLSFDCEISLTSTLAFLCGISNDPDHVVAVCVEELVQGKGLCVLVAVNKKNPKSGTGVLQRIQDGLGRVLRCLSRETNAEQNVGAAITDLCEPRILARLRSKRLDASYTKRRDKPFLGTIIQLVIEAVGRHPDKKRNSLEIKTFVNDMIKFAKLLDQLETCAKKDLKTYLESITQSASGLTAKNDFTKIFSGLGSADLNPNTRTSFIMCLNKLARYHEAAQFLVQLARKSGLFKQATVTTVSLEENYFLRDQGVPRDYDLESSLAQCQGGASPLGVAEISRRLKQGAQQTSAAFKTTFTKVLCESKIHAEVQLVAHYELNQVGRQPRVICSSKDACYLCNQFVQLHGKFYIPKTHGNLYTGWFTPPVPSLNPAHDQLNQILRAQVKRKIQELQNNPDQMVSLMRNDNESTIFPFSQLMSSLDGITAPPEESSAATVKVPEDEQHLAKQGMVVPQSAPQPVLKPPPAVASKQPVQKQQGPSIATVETTNPITKAPELTALPDQQQSQPRNLLQKQKSPSIATVETASSINKTQELPEQQKSQPKHLLQKLKRLVSLLGSCWSGEDPMTIRGRSRKRGLHYSRSSSS</sequence>
<comment type="caution">
    <text evidence="6">The sequence shown here is derived from an EMBL/GenBank/DDBJ whole genome shotgun (WGS) entry which is preliminary data.</text>
</comment>
<dbReference type="Gene3D" id="1.25.40.20">
    <property type="entry name" value="Ankyrin repeat-containing domain"/>
    <property type="match status" value="1"/>
</dbReference>
<accession>A0AAV9HUU3</accession>
<dbReference type="InterPro" id="IPR027796">
    <property type="entry name" value="OTT_1508_deam-like"/>
</dbReference>
<evidence type="ECO:0000256" key="2">
    <source>
        <dbReference type="ARBA" id="ARBA00022679"/>
    </source>
</evidence>
<dbReference type="PROSITE" id="PS51559">
    <property type="entry name" value="SAM_RMT2"/>
    <property type="match status" value="1"/>
</dbReference>
<feature type="compositionally biased region" description="Acidic residues" evidence="4">
    <location>
        <begin position="142"/>
        <end position="154"/>
    </location>
</feature>
<feature type="domain" description="RMT2" evidence="5">
    <location>
        <begin position="194"/>
        <end position="457"/>
    </location>
</feature>
<dbReference type="Proteomes" id="UP001321749">
    <property type="component" value="Unassembled WGS sequence"/>
</dbReference>
<feature type="compositionally biased region" description="Polar residues" evidence="4">
    <location>
        <begin position="969"/>
        <end position="988"/>
    </location>
</feature>
<evidence type="ECO:0000256" key="4">
    <source>
        <dbReference type="SAM" id="MobiDB-lite"/>
    </source>
</evidence>
<evidence type="ECO:0000256" key="3">
    <source>
        <dbReference type="ARBA" id="ARBA00022691"/>
    </source>
</evidence>
<reference evidence="6" key="1">
    <citation type="journal article" date="2023" name="Mol. Phylogenet. Evol.">
        <title>Genome-scale phylogeny and comparative genomics of the fungal order Sordariales.</title>
        <authorList>
            <person name="Hensen N."/>
            <person name="Bonometti L."/>
            <person name="Westerberg I."/>
            <person name="Brannstrom I.O."/>
            <person name="Guillou S."/>
            <person name="Cros-Aarteil S."/>
            <person name="Calhoun S."/>
            <person name="Haridas S."/>
            <person name="Kuo A."/>
            <person name="Mondo S."/>
            <person name="Pangilinan J."/>
            <person name="Riley R."/>
            <person name="LaButti K."/>
            <person name="Andreopoulos B."/>
            <person name="Lipzen A."/>
            <person name="Chen C."/>
            <person name="Yan M."/>
            <person name="Daum C."/>
            <person name="Ng V."/>
            <person name="Clum A."/>
            <person name="Steindorff A."/>
            <person name="Ohm R.A."/>
            <person name="Martin F."/>
            <person name="Silar P."/>
            <person name="Natvig D.O."/>
            <person name="Lalanne C."/>
            <person name="Gautier V."/>
            <person name="Ament-Velasquez S.L."/>
            <person name="Kruys A."/>
            <person name="Hutchinson M.I."/>
            <person name="Powell A.J."/>
            <person name="Barry K."/>
            <person name="Miller A.N."/>
            <person name="Grigoriev I.V."/>
            <person name="Debuchy R."/>
            <person name="Gladieux P."/>
            <person name="Hiltunen Thoren M."/>
            <person name="Johannesson H."/>
        </authorList>
    </citation>
    <scope>NUCLEOTIDE SEQUENCE</scope>
    <source>
        <strain evidence="6">PSN324</strain>
    </source>
</reference>
<dbReference type="InterPro" id="IPR026480">
    <property type="entry name" value="RMT2_dom"/>
</dbReference>
<dbReference type="InterPro" id="IPR029063">
    <property type="entry name" value="SAM-dependent_MTases_sf"/>
</dbReference>
<dbReference type="Pfam" id="PF14441">
    <property type="entry name" value="OTT_1508_deam"/>
    <property type="match status" value="1"/>
</dbReference>
<evidence type="ECO:0000256" key="1">
    <source>
        <dbReference type="ARBA" id="ARBA00022603"/>
    </source>
</evidence>
<name>A0AAV9HUU3_9PEZI</name>
<gene>
    <name evidence="6" type="ORF">QBC42DRAFT_249822</name>
</gene>
<keyword evidence="1" id="KW-0489">Methyltransferase</keyword>
<proteinExistence type="predicted"/>
<dbReference type="GO" id="GO:0005634">
    <property type="term" value="C:nucleus"/>
    <property type="evidence" value="ECO:0007669"/>
    <property type="project" value="TreeGrafter"/>
</dbReference>
<keyword evidence="3" id="KW-0949">S-adenosyl-L-methionine</keyword>
<evidence type="ECO:0000313" key="6">
    <source>
        <dbReference type="EMBL" id="KAK4464138.1"/>
    </source>
</evidence>
<dbReference type="Gene3D" id="3.40.50.150">
    <property type="entry name" value="Vaccinia Virus protein VP39"/>
    <property type="match status" value="1"/>
</dbReference>
<dbReference type="AlphaFoldDB" id="A0AAV9HUU3"/>
<dbReference type="PANTHER" id="PTHR32379:SF1">
    <property type="entry name" value="GUANIDINOACETATE N-METHYLTRANSFERASE"/>
    <property type="match status" value="1"/>
</dbReference>
<dbReference type="InterPro" id="IPR051038">
    <property type="entry name" value="RMT2/GAMT_Mtase"/>
</dbReference>
<dbReference type="EMBL" id="MU864951">
    <property type="protein sequence ID" value="KAK4464138.1"/>
    <property type="molecule type" value="Genomic_DNA"/>
</dbReference>
<dbReference type="PANTHER" id="PTHR32379">
    <property type="entry name" value="GUANIDINOACETATE N-METHYLTRANSFERASE"/>
    <property type="match status" value="1"/>
</dbReference>
<evidence type="ECO:0000259" key="5">
    <source>
        <dbReference type="PROSITE" id="PS51559"/>
    </source>
</evidence>
<protein>
    <recommendedName>
        <fullName evidence="5">RMT2 domain-containing protein</fullName>
    </recommendedName>
</protein>
<reference evidence="6" key="2">
    <citation type="submission" date="2023-06" db="EMBL/GenBank/DDBJ databases">
        <authorList>
            <consortium name="Lawrence Berkeley National Laboratory"/>
            <person name="Mondo S.J."/>
            <person name="Hensen N."/>
            <person name="Bonometti L."/>
            <person name="Westerberg I."/>
            <person name="Brannstrom I.O."/>
            <person name="Guillou S."/>
            <person name="Cros-Aarteil S."/>
            <person name="Calhoun S."/>
            <person name="Haridas S."/>
            <person name="Kuo A."/>
            <person name="Pangilinan J."/>
            <person name="Riley R."/>
            <person name="Labutti K."/>
            <person name="Andreopoulos B."/>
            <person name="Lipzen A."/>
            <person name="Chen C."/>
            <person name="Yanf M."/>
            <person name="Daum C."/>
            <person name="Ng V."/>
            <person name="Clum A."/>
            <person name="Steindorff A."/>
            <person name="Ohm R."/>
            <person name="Martin F."/>
            <person name="Silar P."/>
            <person name="Natvig D."/>
            <person name="Lalanne C."/>
            <person name="Gautier V."/>
            <person name="Ament-Velasquez S.L."/>
            <person name="Kruys A."/>
            <person name="Hutchinson M.I."/>
            <person name="Powell A.J."/>
            <person name="Barry K."/>
            <person name="Miller A.N."/>
            <person name="Grigoriev I.V."/>
            <person name="Debuchy R."/>
            <person name="Gladieux P."/>
            <person name="Thoren M.H."/>
            <person name="Johannesson H."/>
        </authorList>
    </citation>
    <scope>NUCLEOTIDE SEQUENCE</scope>
    <source>
        <strain evidence="6">PSN324</strain>
    </source>
</reference>
<dbReference type="GO" id="GO:0032259">
    <property type="term" value="P:methylation"/>
    <property type="evidence" value="ECO:0007669"/>
    <property type="project" value="UniProtKB-KW"/>
</dbReference>
<dbReference type="GO" id="GO:0019702">
    <property type="term" value="F:protein arginine N5-methyltransferase activity"/>
    <property type="evidence" value="ECO:0007669"/>
    <property type="project" value="TreeGrafter"/>
</dbReference>